<protein>
    <submittedName>
        <fullName evidence="2">Hypothetical_protein</fullName>
    </submittedName>
</protein>
<name>A0AA86NU91_9EUKA</name>
<organism evidence="1">
    <name type="scientific">Hexamita inflata</name>
    <dbReference type="NCBI Taxonomy" id="28002"/>
    <lineage>
        <taxon>Eukaryota</taxon>
        <taxon>Metamonada</taxon>
        <taxon>Diplomonadida</taxon>
        <taxon>Hexamitidae</taxon>
        <taxon>Hexamitinae</taxon>
        <taxon>Hexamita</taxon>
    </lineage>
</organism>
<evidence type="ECO:0000313" key="2">
    <source>
        <dbReference type="EMBL" id="CAL6018586.1"/>
    </source>
</evidence>
<dbReference type="AlphaFoldDB" id="A0AA86NU91"/>
<evidence type="ECO:0000313" key="1">
    <source>
        <dbReference type="EMBL" id="CAI9925696.1"/>
    </source>
</evidence>
<proteinExistence type="predicted"/>
<keyword evidence="3" id="KW-1185">Reference proteome</keyword>
<comment type="caution">
    <text evidence="1">The sequence shown here is derived from an EMBL/GenBank/DDBJ whole genome shotgun (WGS) entry which is preliminary data.</text>
</comment>
<dbReference type="EMBL" id="CAXDID020000081">
    <property type="protein sequence ID" value="CAL6018586.1"/>
    <property type="molecule type" value="Genomic_DNA"/>
</dbReference>
<evidence type="ECO:0000313" key="3">
    <source>
        <dbReference type="Proteomes" id="UP001642409"/>
    </source>
</evidence>
<gene>
    <name evidence="1" type="ORF">HINF_LOCUS13341</name>
    <name evidence="2" type="ORF">HINF_LOCUS26537</name>
</gene>
<dbReference type="EMBL" id="CATOUU010000347">
    <property type="protein sequence ID" value="CAI9925696.1"/>
    <property type="molecule type" value="Genomic_DNA"/>
</dbReference>
<reference evidence="1" key="1">
    <citation type="submission" date="2023-06" db="EMBL/GenBank/DDBJ databases">
        <authorList>
            <person name="Kurt Z."/>
        </authorList>
    </citation>
    <scope>NUCLEOTIDE SEQUENCE</scope>
</reference>
<accession>A0AA86NU91</accession>
<reference evidence="2 3" key="2">
    <citation type="submission" date="2024-07" db="EMBL/GenBank/DDBJ databases">
        <authorList>
            <person name="Akdeniz Z."/>
        </authorList>
    </citation>
    <scope>NUCLEOTIDE SEQUENCE [LARGE SCALE GENOMIC DNA]</scope>
</reference>
<sequence length="256" mass="29545">MKILFKSFDTTYYYDQQNIYDSQQIPIIHRQKQADELHVVFLFDSVFCLNGTQLITFTKDGHKLSDLEIGGILFRNQSDLYLITNPNVVFKIYNYQLELYTQISEINQLVSGILIHNRIYIFTGDELLQFTTSLRCINQQSAMSVQFNNSSYILNQTTFNYSNYLQDDQYSDVDEHLQKTQIQATGIIFNNTLVLALSGLLIYGSKIFKCDFVNENGGFVVQNGSLYLFGSGNLFLVPEFTQICIYLSNCNQLVYI</sequence>
<dbReference type="Proteomes" id="UP001642409">
    <property type="component" value="Unassembled WGS sequence"/>
</dbReference>